<dbReference type="GO" id="GO:0008270">
    <property type="term" value="F:zinc ion binding"/>
    <property type="evidence" value="ECO:0007669"/>
    <property type="project" value="UniProtKB-KW"/>
</dbReference>
<name>A0A7C4TCU8_UNCW3</name>
<proteinExistence type="predicted"/>
<feature type="repeat" description="NHL" evidence="2">
    <location>
        <begin position="1260"/>
        <end position="1293"/>
    </location>
</feature>
<comment type="caution">
    <text evidence="5">The sequence shown here is derived from an EMBL/GenBank/DDBJ whole genome shotgun (WGS) entry which is preliminary data.</text>
</comment>
<feature type="domain" description="CARDB" evidence="3">
    <location>
        <begin position="584"/>
        <end position="687"/>
    </location>
</feature>
<dbReference type="PROSITE" id="PS51125">
    <property type="entry name" value="NHL"/>
    <property type="match status" value="1"/>
</dbReference>
<dbReference type="InterPro" id="IPR026444">
    <property type="entry name" value="Secre_tail"/>
</dbReference>
<dbReference type="NCBIfam" id="TIGR04183">
    <property type="entry name" value="Por_Secre_tail"/>
    <property type="match status" value="1"/>
</dbReference>
<evidence type="ECO:0000259" key="4">
    <source>
        <dbReference type="Pfam" id="PF18962"/>
    </source>
</evidence>
<dbReference type="SUPFAM" id="SSF51445">
    <property type="entry name" value="(Trans)glycosidases"/>
    <property type="match status" value="1"/>
</dbReference>
<evidence type="ECO:0000256" key="1">
    <source>
        <dbReference type="ARBA" id="ARBA00022737"/>
    </source>
</evidence>
<accession>A0A7C4TCU8</accession>
<dbReference type="Gene3D" id="2.120.10.30">
    <property type="entry name" value="TolB, C-terminal domain"/>
    <property type="match status" value="2"/>
</dbReference>
<dbReference type="EMBL" id="DTGZ01000191">
    <property type="protein sequence ID" value="HGV98607.1"/>
    <property type="molecule type" value="Genomic_DNA"/>
</dbReference>
<dbReference type="InterPro" id="IPR001258">
    <property type="entry name" value="NHL_repeat"/>
</dbReference>
<dbReference type="InterPro" id="IPR050952">
    <property type="entry name" value="TRIM-NHL_E3_ligases"/>
</dbReference>
<dbReference type="SUPFAM" id="SSF101898">
    <property type="entry name" value="NHL repeat"/>
    <property type="match status" value="1"/>
</dbReference>
<evidence type="ECO:0000313" key="5">
    <source>
        <dbReference type="EMBL" id="HGV98607.1"/>
    </source>
</evidence>
<dbReference type="PANTHER" id="PTHR24104">
    <property type="entry name" value="E3 UBIQUITIN-PROTEIN LIGASE NHLRC1-RELATED"/>
    <property type="match status" value="1"/>
</dbReference>
<evidence type="ECO:0000256" key="2">
    <source>
        <dbReference type="PROSITE-ProRule" id="PRU00504"/>
    </source>
</evidence>
<dbReference type="PANTHER" id="PTHR24104:SF25">
    <property type="entry name" value="PROTEIN LIN-41"/>
    <property type="match status" value="1"/>
</dbReference>
<dbReference type="InterPro" id="IPR011042">
    <property type="entry name" value="6-blade_b-propeller_TolB-like"/>
</dbReference>
<reference evidence="5" key="1">
    <citation type="journal article" date="2020" name="mSystems">
        <title>Genome- and Community-Level Interaction Insights into Carbon Utilization and Element Cycling Functions of Hydrothermarchaeota in Hydrothermal Sediment.</title>
        <authorList>
            <person name="Zhou Z."/>
            <person name="Liu Y."/>
            <person name="Xu W."/>
            <person name="Pan J."/>
            <person name="Luo Z.H."/>
            <person name="Li M."/>
        </authorList>
    </citation>
    <scope>NUCLEOTIDE SEQUENCE [LARGE SCALE GENOMIC DNA]</scope>
    <source>
        <strain evidence="5">SpSt-774</strain>
    </source>
</reference>
<dbReference type="InterPro" id="IPR017853">
    <property type="entry name" value="GH"/>
</dbReference>
<dbReference type="Pfam" id="PF18962">
    <property type="entry name" value="Por_Secre_tail"/>
    <property type="match status" value="1"/>
</dbReference>
<dbReference type="InterPro" id="IPR013783">
    <property type="entry name" value="Ig-like_fold"/>
</dbReference>
<dbReference type="Gene3D" id="2.60.40.10">
    <property type="entry name" value="Immunoglobulins"/>
    <property type="match status" value="1"/>
</dbReference>
<evidence type="ECO:0000259" key="3">
    <source>
        <dbReference type="Pfam" id="PF07705"/>
    </source>
</evidence>
<dbReference type="Gene3D" id="2.60.40.4070">
    <property type="match status" value="1"/>
</dbReference>
<organism evidence="5">
    <name type="scientific">candidate division WOR-3 bacterium</name>
    <dbReference type="NCBI Taxonomy" id="2052148"/>
    <lineage>
        <taxon>Bacteria</taxon>
        <taxon>Bacteria division WOR-3</taxon>
    </lineage>
</organism>
<dbReference type="Pfam" id="PF07705">
    <property type="entry name" value="CARDB"/>
    <property type="match status" value="1"/>
</dbReference>
<protein>
    <submittedName>
        <fullName evidence="5">T9SS type A sorting domain-containing protein</fullName>
    </submittedName>
</protein>
<dbReference type="CDD" id="cd05819">
    <property type="entry name" value="NHL"/>
    <property type="match status" value="1"/>
</dbReference>
<gene>
    <name evidence="5" type="ORF">ENV60_10000</name>
</gene>
<dbReference type="InterPro" id="IPR011635">
    <property type="entry name" value="CARDB"/>
</dbReference>
<keyword evidence="1" id="KW-0677">Repeat</keyword>
<sequence length="1538" mass="174205">MQKFPAILLVFMPISGFQPHSIPKFLCEKDLNINYIYLVQIPLRPNFYYNRSNPYPDGELIGHPGCDLAARIYGVNDFPKGLFGMNSHLLNVGANQPTNWKECVNSMHSMGITWDRVGCNAWERFQRDSSDIDTFRYRWFDSLLNYYLEDSINILWYFWMSPPWAGSNPDTDTVSPYIWNVHWSFPVKLFEPVLVNGHINPNNYFGQYVYKFVKRYGPNGDFWQSQSVKNPIKYYEMWCEPEWGVRDGWWGNTSQIIDPYYDSLIVTLGDTTSLIDVYARLCIVGDSAARIAAAENGAADSIYTIVYLPYHYWEPDTGDPEYWPRSNVWLEELRERNVHNYCNGIAFHAYAWLGAGPDTQILFHNRQKLTLDSVWIFLKNSAGGVFSNKFLWATEHSTGLYYACDSLSYGFSVQTDEQLATLCSFYANYPPKGPLSNCFLWVFSRYYFNDNANDSTRLKCITRRSFEKRPPGYGFQQLTRLLKDCRFNQCLTTGTMYDTLKVYEFENEETRKKMYVGWKEWNRGAGARSFNLPMRTNAAKVDSVAHSANPGGELKTADTRGWVNVALDTAPIFVYEPPESVFRRPDLVIDSIWTNPVSPAVGDSVTCYALIRNIDTLQATTDTTFVKYYNNDTLFAIDTILAQIKPESTFVSSLSKKMIATKGLHLGKAVVNPDRKFVEHNFTNNAQYRLYNIPLRPYGSIRINSDQAYTDLPYVVLNLNSVNPNDSLNPPADSMKIWQYYTQQETLRYSTNWIPYDSAYCWYLLQGEGNNIVYIQYKVGGFSESPVYCDTIIFDQTAPGGSFVINNDSAFTNSPNVVLNNSMSDTRSGMAKMRFGNRYLKNLVKNSAYDDTSFWEMDTAIYHDSLKLFEIPVQTAGNYFYQSIPPESLSAFDNDTMLLWIDLVSDGFVGNGKVQFQYIYGIPTDSIDPRGTHPFGTSISIPQGTLSHVSHYNLYSSFKYHPEPPQGKVLLEARVGVFVDAGAQNSGRLFIDNLRLDVVGPYNDYSKFENYDSLKSWVLTSGNGIRKVYSQFSDGGGNETEILSDSIIVDTTRPARHISSPQNGQTISGTVTITGWAYDYADPQQHFKLYELKYMKNTDPEQHWYGIHPESLFYTPKNPAIPPQTLGRWDTREVTNNHGNGWYYLKLAVEDSANNYRDTTISVFIDNPLSPGGEISGFGNYLYGLSAGTDIYIGEFGTGNIYRYDNNYQLLGTFQIIDSLGIGFPVAMRIDNSGKIWIANIVSQTMNRFSAQGNFEFRFGGNLSLPSGIAFDNAGNIWVSDRLHHKIKKFDSSGNLLFEFGTKGSGYGEIDRPIGIGINGEKVYIADSRNARISIFDTTGNFIGVIGDSAGLLLPFGLVLDSTGCLFVSDFLGNRVLEFDPYGGQLLEIDSILDAPSGLALSDNEKTLYVSDTKHKRVLAFVVRDEPPDSTGGGPMGGESQISRRFYLEKIYPNPFKDRLVIKFQGVTSSQYPVASIRIYDISGRVVKSFSLTTDYCVLGTIVWDGKDDLGRRLPSGVYFVRLEINGFKKIEKVILLR</sequence>
<feature type="domain" description="Secretion system C-terminal sorting" evidence="4">
    <location>
        <begin position="1451"/>
        <end position="1535"/>
    </location>
</feature>
<dbReference type="Pfam" id="PF01436">
    <property type="entry name" value="NHL"/>
    <property type="match status" value="1"/>
</dbReference>